<evidence type="ECO:0000256" key="7">
    <source>
        <dbReference type="ARBA" id="ARBA00022771"/>
    </source>
</evidence>
<keyword evidence="7 16" id="KW-0863">Zinc-finger</keyword>
<dbReference type="GO" id="GO:0042025">
    <property type="term" value="C:host cell nucleus"/>
    <property type="evidence" value="ECO:0007669"/>
    <property type="project" value="UniProtKB-SubCell"/>
</dbReference>
<name>Q6RJM7_9PAPI</name>
<evidence type="ECO:0000256" key="15">
    <source>
        <dbReference type="ARBA" id="ARBA00023323"/>
    </source>
</evidence>
<evidence type="ECO:0000256" key="5">
    <source>
        <dbReference type="ARBA" id="ARBA00022632"/>
    </source>
</evidence>
<keyword evidence="8 16" id="KW-0862">Zinc</keyword>
<dbReference type="InterPro" id="IPR038575">
    <property type="entry name" value="E6_sf"/>
</dbReference>
<keyword evidence="9 16" id="KW-0805">Transcription regulation</keyword>
<keyword evidence="2 16" id="KW-0244">Early protein</keyword>
<proteinExistence type="inferred from homology"/>
<dbReference type="InterPro" id="IPR001334">
    <property type="entry name" value="E6"/>
</dbReference>
<dbReference type="GO" id="GO:0052150">
    <property type="term" value="P:symbiont-mediated perturbation of host apoptosis"/>
    <property type="evidence" value="ECO:0007669"/>
    <property type="project" value="UniProtKB-KW"/>
</dbReference>
<evidence type="ECO:0000256" key="2">
    <source>
        <dbReference type="ARBA" id="ARBA00022518"/>
    </source>
</evidence>
<evidence type="ECO:0000256" key="6">
    <source>
        <dbReference type="ARBA" id="ARBA00022723"/>
    </source>
</evidence>
<dbReference type="Pfam" id="PF00518">
    <property type="entry name" value="E6"/>
    <property type="match status" value="1"/>
</dbReference>
<evidence type="ECO:0000256" key="16">
    <source>
        <dbReference type="RuleBase" id="RU363123"/>
    </source>
</evidence>
<evidence type="ECO:0000313" key="17">
    <source>
        <dbReference type="EMBL" id="AAS00471.1"/>
    </source>
</evidence>
<accession>Q6RJM7</accession>
<evidence type="ECO:0000256" key="9">
    <source>
        <dbReference type="ARBA" id="ARBA00023015"/>
    </source>
</evidence>
<comment type="subcellular location">
    <subcellularLocation>
        <location evidence="16">Host cytoplasm</location>
    </subcellularLocation>
    <subcellularLocation>
        <location evidence="16">Host nucleus</location>
    </subcellularLocation>
</comment>
<protein>
    <recommendedName>
        <fullName evidence="16">Protein E6</fullName>
    </recommendedName>
</protein>
<keyword evidence="5" id="KW-1090">Inhibition of host innate immune response by virus</keyword>
<keyword evidence="3 16" id="KW-1048">Host nucleus</keyword>
<comment type="similarity">
    <text evidence="1 16">Belongs to the papillomaviridae E6 protein family.</text>
</comment>
<reference evidence="17" key="1">
    <citation type="submission" date="2003-12" db="EMBL/GenBank/DDBJ databases">
        <title>Manatee papilloma virus E6 early oncoprotein gene fragment.</title>
        <authorList>
            <person name="Woodruff R.A."/>
            <person name="Bonde R.K."/>
            <person name="Romero C.H."/>
        </authorList>
    </citation>
    <scope>NUCLEOTIDE SEQUENCE</scope>
    <source>
        <strain evidence="17">V374</strain>
    </source>
</reference>
<dbReference type="GO" id="GO:0008270">
    <property type="term" value="F:zinc ion binding"/>
    <property type="evidence" value="ECO:0007669"/>
    <property type="project" value="UniProtKB-KW"/>
</dbReference>
<keyword evidence="12 16" id="KW-0804">Transcription</keyword>
<evidence type="ECO:0000256" key="13">
    <source>
        <dbReference type="ARBA" id="ARBA00023200"/>
    </source>
</evidence>
<keyword evidence="14" id="KW-0899">Viral immunoevasion</keyword>
<sequence>MEYPSTLKELCQVCELSFDDLQLLCCLCRQILSFRDKADFDFGRFCILWKGHLPYGICRACVRAAALHEINYHYQRSVSPRT</sequence>
<dbReference type="Gene3D" id="3.30.240.40">
    <property type="entry name" value="E6 early regulatory protein"/>
    <property type="match status" value="1"/>
</dbReference>
<evidence type="ECO:0000256" key="3">
    <source>
        <dbReference type="ARBA" id="ARBA00022562"/>
    </source>
</evidence>
<evidence type="ECO:0000256" key="14">
    <source>
        <dbReference type="ARBA" id="ARBA00023280"/>
    </source>
</evidence>
<keyword evidence="4" id="KW-0945">Host-virus interaction</keyword>
<evidence type="ECO:0000256" key="1">
    <source>
        <dbReference type="ARBA" id="ARBA00006346"/>
    </source>
</evidence>
<evidence type="ECO:0000256" key="11">
    <source>
        <dbReference type="ARBA" id="ARBA00023159"/>
    </source>
</evidence>
<keyword evidence="6 16" id="KW-0479">Metal-binding</keyword>
<keyword evidence="13" id="KW-1035">Host cytoplasm</keyword>
<comment type="function">
    <text evidence="16">Plays a major role in the induction and maintenance of cellular transformation.</text>
</comment>
<evidence type="ECO:0000256" key="10">
    <source>
        <dbReference type="ARBA" id="ARBA00023125"/>
    </source>
</evidence>
<keyword evidence="15" id="KW-1119">Modulation of host cell apoptosis by virus</keyword>
<dbReference type="EMBL" id="AY496573">
    <property type="protein sequence ID" value="AAS00471.1"/>
    <property type="molecule type" value="Genomic_DNA"/>
</dbReference>
<keyword evidence="10 16" id="KW-0238">DNA-binding</keyword>
<dbReference type="GO" id="GO:0030430">
    <property type="term" value="C:host cell cytoplasm"/>
    <property type="evidence" value="ECO:0007669"/>
    <property type="project" value="UniProtKB-SubCell"/>
</dbReference>
<dbReference type="GO" id="GO:0003677">
    <property type="term" value="F:DNA binding"/>
    <property type="evidence" value="ECO:0007669"/>
    <property type="project" value="UniProtKB-KW"/>
</dbReference>
<evidence type="ECO:0000256" key="4">
    <source>
        <dbReference type="ARBA" id="ARBA00022581"/>
    </source>
</evidence>
<evidence type="ECO:0000256" key="8">
    <source>
        <dbReference type="ARBA" id="ARBA00022833"/>
    </source>
</evidence>
<dbReference type="GO" id="GO:0052170">
    <property type="term" value="P:symbiont-mediated suppression of host innate immune response"/>
    <property type="evidence" value="ECO:0007669"/>
    <property type="project" value="UniProtKB-KW"/>
</dbReference>
<keyword evidence="11 16" id="KW-0010">Activator</keyword>
<dbReference type="SUPFAM" id="SSF161229">
    <property type="entry name" value="E6 C-terminal domain-like"/>
    <property type="match status" value="1"/>
</dbReference>
<feature type="non-terminal residue" evidence="17">
    <location>
        <position position="82"/>
    </location>
</feature>
<organism evidence="17">
    <name type="scientific">Florida manatee papillomavirus</name>
    <dbReference type="NCBI Taxonomy" id="255363"/>
    <lineage>
        <taxon>Viruses</taxon>
        <taxon>Monodnaviria</taxon>
        <taxon>Shotokuvirae</taxon>
        <taxon>Cossaviricota</taxon>
        <taxon>Papovaviricetes</taxon>
        <taxon>Zurhausenvirales</taxon>
        <taxon>Papillomaviridae</taxon>
        <taxon>manatee papillomaviruses</taxon>
    </lineage>
</organism>
<evidence type="ECO:0000256" key="12">
    <source>
        <dbReference type="ARBA" id="ARBA00023163"/>
    </source>
</evidence>